<evidence type="ECO:0000256" key="4">
    <source>
        <dbReference type="ARBA" id="ARBA00023136"/>
    </source>
</evidence>
<feature type="domain" description="SusD-like N-terminal" evidence="8">
    <location>
        <begin position="22"/>
        <end position="239"/>
    </location>
</feature>
<name>A0A1H1PQX6_MUCMA</name>
<comment type="subcellular location">
    <subcellularLocation>
        <location evidence="1">Cell outer membrane</location>
    </subcellularLocation>
</comment>
<organism evidence="9 10">
    <name type="scientific">Mucilaginibacter mallensis</name>
    <dbReference type="NCBI Taxonomy" id="652787"/>
    <lineage>
        <taxon>Bacteria</taxon>
        <taxon>Pseudomonadati</taxon>
        <taxon>Bacteroidota</taxon>
        <taxon>Sphingobacteriia</taxon>
        <taxon>Sphingobacteriales</taxon>
        <taxon>Sphingobacteriaceae</taxon>
        <taxon>Mucilaginibacter</taxon>
    </lineage>
</organism>
<dbReference type="InterPro" id="IPR012944">
    <property type="entry name" value="SusD_RagB_dom"/>
</dbReference>
<keyword evidence="4" id="KW-0472">Membrane</keyword>
<keyword evidence="5" id="KW-0998">Cell outer membrane</keyword>
<accession>A0A1H1PQX6</accession>
<dbReference type="Proteomes" id="UP000199679">
    <property type="component" value="Chromosome I"/>
</dbReference>
<evidence type="ECO:0000313" key="10">
    <source>
        <dbReference type="Proteomes" id="UP000199679"/>
    </source>
</evidence>
<evidence type="ECO:0000259" key="7">
    <source>
        <dbReference type="Pfam" id="PF07980"/>
    </source>
</evidence>
<gene>
    <name evidence="9" type="ORF">SAMN05216490_0597</name>
</gene>
<evidence type="ECO:0000256" key="5">
    <source>
        <dbReference type="ARBA" id="ARBA00023237"/>
    </source>
</evidence>
<dbReference type="STRING" id="652787.SAMN05216490_0597"/>
<evidence type="ECO:0000256" key="1">
    <source>
        <dbReference type="ARBA" id="ARBA00004442"/>
    </source>
</evidence>
<dbReference type="Pfam" id="PF07980">
    <property type="entry name" value="SusD_RagB"/>
    <property type="match status" value="1"/>
</dbReference>
<dbReference type="InterPro" id="IPR033985">
    <property type="entry name" value="SusD-like_N"/>
</dbReference>
<dbReference type="AlphaFoldDB" id="A0A1H1PQX6"/>
<dbReference type="GO" id="GO:0009279">
    <property type="term" value="C:cell outer membrane"/>
    <property type="evidence" value="ECO:0007669"/>
    <property type="project" value="UniProtKB-SubCell"/>
</dbReference>
<feature type="domain" description="RagB/SusD" evidence="7">
    <location>
        <begin position="349"/>
        <end position="497"/>
    </location>
</feature>
<dbReference type="OrthoDB" id="9773740at2"/>
<keyword evidence="10" id="KW-1185">Reference proteome</keyword>
<comment type="similarity">
    <text evidence="2">Belongs to the SusD family.</text>
</comment>
<dbReference type="RefSeq" id="WP_091369022.1">
    <property type="nucleotide sequence ID" value="NZ_LT629740.1"/>
</dbReference>
<feature type="signal peptide" evidence="6">
    <location>
        <begin position="1"/>
        <end position="18"/>
    </location>
</feature>
<evidence type="ECO:0000256" key="6">
    <source>
        <dbReference type="SAM" id="SignalP"/>
    </source>
</evidence>
<dbReference type="EMBL" id="LT629740">
    <property type="protein sequence ID" value="SDS13139.1"/>
    <property type="molecule type" value="Genomic_DNA"/>
</dbReference>
<feature type="chain" id="PRO_5009256903" evidence="6">
    <location>
        <begin position="19"/>
        <end position="502"/>
    </location>
</feature>
<proteinExistence type="inferred from homology"/>
<dbReference type="CDD" id="cd08977">
    <property type="entry name" value="SusD"/>
    <property type="match status" value="1"/>
</dbReference>
<dbReference type="PROSITE" id="PS51257">
    <property type="entry name" value="PROKAR_LIPOPROTEIN"/>
    <property type="match status" value="1"/>
</dbReference>
<evidence type="ECO:0000256" key="3">
    <source>
        <dbReference type="ARBA" id="ARBA00022729"/>
    </source>
</evidence>
<keyword evidence="3 6" id="KW-0732">Signal</keyword>
<dbReference type="Pfam" id="PF14322">
    <property type="entry name" value="SusD-like_3"/>
    <property type="match status" value="1"/>
</dbReference>
<evidence type="ECO:0000259" key="8">
    <source>
        <dbReference type="Pfam" id="PF14322"/>
    </source>
</evidence>
<sequence length="502" mass="55485">MKAKHIILSLALISLLFASCKKFLDQQPVSTSTDETSWQSDGDANSAVASIYGLIRSAFNTSLAVYGYGDLPTNEFSLSQNASWQNVYTFNWGVAVDPVVNIDDPMLKLRLFTNYYTAIAQSNRCLSFISAMPVTDFTGTSTADQTAEKNKYLGEAYFTRAYMYFNMCRIWGSVPLVLSNTDATTTAQIAKSPQDTILNHVISDINIAIKYLPAINEGSADRNYRADKGVAYALLAHVYAWQGKYDQCNAACDQVINSGNYTLTSPSTFTSIYKGQSSESIFEIAQNTVSESTIANAPYSLSGLTLTAPYITGFTGLPIWEINNTLVTTLYSDTNDVRYKNCFIRVSSGSTNIYMCTKYTNIQNVNNNATYQVSLNNMVIFRLADIMLLKAEALCAKSAPDYAGALTIVNTIRTNRNAAPLTGVTGANTLQTVTDERGRELFLEGSRFYDLVRLERLNHEQQFDGISTAEFAAGKYYWPIDPSLFTLNPKLAQTSFWVGKVN</sequence>
<dbReference type="SUPFAM" id="SSF48452">
    <property type="entry name" value="TPR-like"/>
    <property type="match status" value="1"/>
</dbReference>
<reference evidence="9 10" key="1">
    <citation type="submission" date="2016-10" db="EMBL/GenBank/DDBJ databases">
        <authorList>
            <person name="de Groot N.N."/>
        </authorList>
    </citation>
    <scope>NUCLEOTIDE SEQUENCE [LARGE SCALE GENOMIC DNA]</scope>
    <source>
        <strain evidence="9 10">MP1X4</strain>
    </source>
</reference>
<dbReference type="Gene3D" id="1.25.40.390">
    <property type="match status" value="1"/>
</dbReference>
<evidence type="ECO:0000256" key="2">
    <source>
        <dbReference type="ARBA" id="ARBA00006275"/>
    </source>
</evidence>
<evidence type="ECO:0000313" key="9">
    <source>
        <dbReference type="EMBL" id="SDS13139.1"/>
    </source>
</evidence>
<dbReference type="InterPro" id="IPR011990">
    <property type="entry name" value="TPR-like_helical_dom_sf"/>
</dbReference>
<protein>
    <submittedName>
        <fullName evidence="9">Starch-binding associating with outer membrane</fullName>
    </submittedName>
</protein>